<organism evidence="1">
    <name type="scientific">marine metagenome</name>
    <dbReference type="NCBI Taxonomy" id="408172"/>
    <lineage>
        <taxon>unclassified sequences</taxon>
        <taxon>metagenomes</taxon>
        <taxon>ecological metagenomes</taxon>
    </lineage>
</organism>
<sequence>MTRRWTTFFAAAVLVAATAVVGTAQQEFIEALRAKAEQGDAEAQYNLGLMSANGGGVPQDDVEAVRWFGAGRRGDL</sequence>
<evidence type="ECO:0000313" key="1">
    <source>
        <dbReference type="EMBL" id="SVB88501.1"/>
    </source>
</evidence>
<accession>A0A382HPT9</accession>
<dbReference type="SUPFAM" id="SSF81901">
    <property type="entry name" value="HCP-like"/>
    <property type="match status" value="1"/>
</dbReference>
<proteinExistence type="predicted"/>
<dbReference type="AlphaFoldDB" id="A0A382HPT9"/>
<dbReference type="EMBL" id="UINC01062161">
    <property type="protein sequence ID" value="SVB88501.1"/>
    <property type="molecule type" value="Genomic_DNA"/>
</dbReference>
<name>A0A382HPT9_9ZZZZ</name>
<dbReference type="SMART" id="SM00671">
    <property type="entry name" value="SEL1"/>
    <property type="match status" value="1"/>
</dbReference>
<protein>
    <recommendedName>
        <fullName evidence="2">Sel1 repeat family protein</fullName>
    </recommendedName>
</protein>
<reference evidence="1" key="1">
    <citation type="submission" date="2018-05" db="EMBL/GenBank/DDBJ databases">
        <authorList>
            <person name="Lanie J.A."/>
            <person name="Ng W.-L."/>
            <person name="Kazmierczak K.M."/>
            <person name="Andrzejewski T.M."/>
            <person name="Davidsen T.M."/>
            <person name="Wayne K.J."/>
            <person name="Tettelin H."/>
            <person name="Glass J.I."/>
            <person name="Rusch D."/>
            <person name="Podicherti R."/>
            <person name="Tsui H.-C.T."/>
            <person name="Winkler M.E."/>
        </authorList>
    </citation>
    <scope>NUCLEOTIDE SEQUENCE</scope>
</reference>
<dbReference type="InterPro" id="IPR011990">
    <property type="entry name" value="TPR-like_helical_dom_sf"/>
</dbReference>
<dbReference type="InterPro" id="IPR006597">
    <property type="entry name" value="Sel1-like"/>
</dbReference>
<gene>
    <name evidence="1" type="ORF">METZ01_LOCUS241355</name>
</gene>
<evidence type="ECO:0008006" key="2">
    <source>
        <dbReference type="Google" id="ProtNLM"/>
    </source>
</evidence>
<dbReference type="Pfam" id="PF08238">
    <property type="entry name" value="Sel1"/>
    <property type="match status" value="1"/>
</dbReference>
<dbReference type="Gene3D" id="1.25.40.10">
    <property type="entry name" value="Tetratricopeptide repeat domain"/>
    <property type="match status" value="1"/>
</dbReference>